<dbReference type="Pfam" id="PF26133">
    <property type="entry name" value="DUF8039"/>
    <property type="match status" value="1"/>
</dbReference>
<feature type="compositionally biased region" description="Acidic residues" evidence="1">
    <location>
        <begin position="99"/>
        <end position="116"/>
    </location>
</feature>
<evidence type="ECO:0000256" key="1">
    <source>
        <dbReference type="SAM" id="MobiDB-lite"/>
    </source>
</evidence>
<feature type="domain" description="DUF8039" evidence="2">
    <location>
        <begin position="311"/>
        <end position="393"/>
    </location>
</feature>
<evidence type="ECO:0000259" key="2">
    <source>
        <dbReference type="Pfam" id="PF26133"/>
    </source>
</evidence>
<dbReference type="InterPro" id="IPR058352">
    <property type="entry name" value="DUF8039"/>
</dbReference>
<feature type="compositionally biased region" description="Basic and acidic residues" evidence="1">
    <location>
        <begin position="29"/>
        <end position="46"/>
    </location>
</feature>
<organism evidence="3 4">
    <name type="scientific">Ficus carica</name>
    <name type="common">Common fig</name>
    <dbReference type="NCBI Taxonomy" id="3494"/>
    <lineage>
        <taxon>Eukaryota</taxon>
        <taxon>Viridiplantae</taxon>
        <taxon>Streptophyta</taxon>
        <taxon>Embryophyta</taxon>
        <taxon>Tracheophyta</taxon>
        <taxon>Spermatophyta</taxon>
        <taxon>Magnoliopsida</taxon>
        <taxon>eudicotyledons</taxon>
        <taxon>Gunneridae</taxon>
        <taxon>Pentapetalae</taxon>
        <taxon>rosids</taxon>
        <taxon>fabids</taxon>
        <taxon>Rosales</taxon>
        <taxon>Moraceae</taxon>
        <taxon>Ficeae</taxon>
        <taxon>Ficus</taxon>
    </lineage>
</organism>
<evidence type="ECO:0000313" key="4">
    <source>
        <dbReference type="Proteomes" id="UP001187192"/>
    </source>
</evidence>
<name>A0AA88CUB8_FICCA</name>
<keyword evidence="4" id="KW-1185">Reference proteome</keyword>
<feature type="region of interest" description="Disordered" evidence="1">
    <location>
        <begin position="273"/>
        <end position="301"/>
    </location>
</feature>
<evidence type="ECO:0000313" key="3">
    <source>
        <dbReference type="EMBL" id="GMN35303.1"/>
    </source>
</evidence>
<dbReference type="PANTHER" id="PTHR33018:SF31">
    <property type="entry name" value="TRANSPOSASE, PTTA_EN_SPM, PLANT"/>
    <property type="match status" value="1"/>
</dbReference>
<feature type="compositionally biased region" description="Polar residues" evidence="1">
    <location>
        <begin position="273"/>
        <end position="282"/>
    </location>
</feature>
<dbReference type="PANTHER" id="PTHR33018">
    <property type="entry name" value="OS10G0338966 PROTEIN-RELATED"/>
    <property type="match status" value="1"/>
</dbReference>
<dbReference type="EMBL" id="BTGU01002200">
    <property type="protein sequence ID" value="GMN35303.1"/>
    <property type="molecule type" value="Genomic_DNA"/>
</dbReference>
<feature type="region of interest" description="Disordered" evidence="1">
    <location>
        <begin position="21"/>
        <end position="123"/>
    </location>
</feature>
<dbReference type="AlphaFoldDB" id="A0AA88CUB8"/>
<reference evidence="3" key="1">
    <citation type="submission" date="2023-07" db="EMBL/GenBank/DDBJ databases">
        <title>draft genome sequence of fig (Ficus carica).</title>
        <authorList>
            <person name="Takahashi T."/>
            <person name="Nishimura K."/>
        </authorList>
    </citation>
    <scope>NUCLEOTIDE SEQUENCE</scope>
</reference>
<accession>A0AA88CUB8</accession>
<sequence length="421" mass="47303">MAETSKKGKKKQKTQLQAAIFAATSNRDGTLRIRENSIPNDKENQENFRNASNKGKEKANLGKRKGKRKEILVQQDISDSDADDGNNDPTTNRGNIESGDIDEDSSQSNTDEETDQSDINKKKKVRGVTRLDILPVGEKRRQTVEWNEVGQPIGKASVSFSTALGVLVRQYIPINVDTWKKVDDQKKNELWTLLLRVEEDSQSDNNEESLTITQDALARVLGPEQPGCVRGRGFGVTLKTLEAQGLITTWKKKMEEELQELNLWKRQMEEMRASSSIPNKKQNAMMGDDVNDDDESSRQNTEDLAHIPNVPNVPEVNAKCRLLHWVGTGEFVATAEIASTDPQAFVHHVPLGPDCYKVWVKVILRPNVPLFRHSNEFSNLDEASGSTIAWPHNFSLGHLRHLMRTIMLTQIADVFSLGKKI</sequence>
<protein>
    <recommendedName>
        <fullName evidence="2">DUF8039 domain-containing protein</fullName>
    </recommendedName>
</protein>
<comment type="caution">
    <text evidence="3">The sequence shown here is derived from an EMBL/GenBank/DDBJ whole genome shotgun (WGS) entry which is preliminary data.</text>
</comment>
<dbReference type="Proteomes" id="UP001187192">
    <property type="component" value="Unassembled WGS sequence"/>
</dbReference>
<gene>
    <name evidence="3" type="ORF">TIFTF001_042203</name>
</gene>
<proteinExistence type="predicted"/>